<dbReference type="EMBL" id="RXIC02000485">
    <property type="protein sequence ID" value="KAB1199259.1"/>
    <property type="molecule type" value="Genomic_DNA"/>
</dbReference>
<feature type="domain" description="C2H2-type" evidence="8">
    <location>
        <begin position="443"/>
        <end position="471"/>
    </location>
</feature>
<keyword evidence="6" id="KW-0863">Zinc-finger</keyword>
<evidence type="ECO:0000256" key="6">
    <source>
        <dbReference type="PROSITE-ProRule" id="PRU00042"/>
    </source>
</evidence>
<dbReference type="PANTHER" id="PTHR37701:SF17">
    <property type="entry name" value="METHYL BINDING DOMAIN117"/>
    <property type="match status" value="1"/>
</dbReference>
<keyword evidence="5" id="KW-0539">Nucleus</keyword>
<protein>
    <submittedName>
        <fullName evidence="10">Methyl-CpG-binding domain-containing protein 8</fullName>
    </submittedName>
</protein>
<feature type="domain" description="MBD" evidence="9">
    <location>
        <begin position="312"/>
        <end position="391"/>
    </location>
</feature>
<feature type="region of interest" description="Disordered" evidence="7">
    <location>
        <begin position="66"/>
        <end position="110"/>
    </location>
</feature>
<proteinExistence type="predicted"/>
<evidence type="ECO:0000256" key="7">
    <source>
        <dbReference type="SAM" id="MobiDB-lite"/>
    </source>
</evidence>
<comment type="caution">
    <text evidence="10">The sequence shown here is derived from an EMBL/GenBank/DDBJ whole genome shotgun (WGS) entry which is preliminary data.</text>
</comment>
<accession>A0A6A1UG41</accession>
<feature type="compositionally biased region" description="Basic and acidic residues" evidence="7">
    <location>
        <begin position="737"/>
        <end position="752"/>
    </location>
</feature>
<comment type="subcellular location">
    <subcellularLocation>
        <location evidence="1">Nucleus</location>
    </subcellularLocation>
</comment>
<keyword evidence="2" id="KW-0805">Transcription regulation</keyword>
<reference evidence="10 11" key="1">
    <citation type="journal article" date="2019" name="Plant Biotechnol. J.">
        <title>The red bayberry genome and genetic basis of sex determination.</title>
        <authorList>
            <person name="Jia H.M."/>
            <person name="Jia H.J."/>
            <person name="Cai Q.L."/>
            <person name="Wang Y."/>
            <person name="Zhao H.B."/>
            <person name="Yang W.F."/>
            <person name="Wang G.Y."/>
            <person name="Li Y.H."/>
            <person name="Zhan D.L."/>
            <person name="Shen Y.T."/>
            <person name="Niu Q.F."/>
            <person name="Chang L."/>
            <person name="Qiu J."/>
            <person name="Zhao L."/>
            <person name="Xie H.B."/>
            <person name="Fu W.Y."/>
            <person name="Jin J."/>
            <person name="Li X.W."/>
            <person name="Jiao Y."/>
            <person name="Zhou C.C."/>
            <person name="Tu T."/>
            <person name="Chai C.Y."/>
            <person name="Gao J.L."/>
            <person name="Fan L.J."/>
            <person name="van de Weg E."/>
            <person name="Wang J.Y."/>
            <person name="Gao Z.S."/>
        </authorList>
    </citation>
    <scope>NUCLEOTIDE SEQUENCE [LARGE SCALE GENOMIC DNA]</scope>
    <source>
        <tissue evidence="10">Leaves</tissue>
    </source>
</reference>
<evidence type="ECO:0000256" key="2">
    <source>
        <dbReference type="ARBA" id="ARBA00023015"/>
    </source>
</evidence>
<keyword evidence="3" id="KW-0238">DNA-binding</keyword>
<evidence type="ECO:0000256" key="4">
    <source>
        <dbReference type="ARBA" id="ARBA00023163"/>
    </source>
</evidence>
<sequence>MASASVTVVENLRLEALPLIDLRLLSQSELYSLSLCSSSSYASSSYSNDNDDVLIPKIDRSVFNESAGSRKQTYSRLRLAPRKPHSPSTHTTTPNPIRSSVSSIPRHIPEPLDEENSQIISLLKQLFAAETPAETPVIADHDDLFSVRVDFEEPLPDSFIAGMQDVPIEVVLSGGGGEEKRKRGRPRKHDNCITERKAESKAEPRILVNVALGEGVKKRKRGRPRKNETQAIQGRQSEREMALVDKNVEEKEMVMVNEKGEMVDVAALGNVEDPYGEELKRRTEGLQTKAELLGFLIGLSGEWWSKSRKKRVVLASDFGHAFPKGWKLMLSVKKRADRVWLHCRRYISPNGRQFVSCKEVSSYLCSFRIQDTTQPRSGHADDSFQLASKAGFGDDAVLNLEDGKNADGLVSCLPPPRISTLTDYANQDTLKSGTSGVETGKILNCHQCTRVFEEKNDLVHHLVSSHSNTANRCKCLTSTSDGVVIKDGKYEFQLCDEVLEESHHCHGHIGVHMRSYVKSVEASGGLISTQKSVDPCPTGVLPSTSKVYELIGIDRGETFVVEPSDESSSGHSRGMKKADSVVKTCGDVDCHAFVLLSHDKETRKVDRDGQALDEKLSDERDRICNVNDDNFRNVDAVSVVGNRCKPHSENETASNKENISICESSGGTNILNFFETNSCVAESRSSESWLIDPPGNERTFAVQSNVISEFFQSVEEQKLEIGSESGLLSLNGKRKTRSGEDGEDKSFSGTAEDMKVDGGFGFENNELVYGFGGHDSGLKDVCADAKQQCSKEVGSEERSTDERTFVIRDNVGYICTSTLVEPRFDGVTMPGNSMLTSGSGSSNASQVDKGGTSRKKEGSAGNSLLLSSRNKQYILENNSNQNSCFTMEGSFPGKSFQAHEFVPSVSKQISGFDNNMSEVSTGAVEGLHLDDVRNCNNNEINVFLATNETEVEAGINACSEQERRFKGSFLVSSADEHRCVLQSNICNSPVEGLKQVTGLSEIGLFRQPAYEDHCDNINNVKKVSFSSIEEAENKKVKSSWNTEKFLAFGTQAGLGADVASTTRGQNFEGCSLVLSGDKQTFSTDNMVNGVCSSTGRELKRDRGSENSFPCSSAFEQVENRLNRISVNIAWEQARPEDVEKPRDDESMINLGNHVQSNEDVMSELMWRTKEQNIKRSGLANTSSPLVQSSGCFPNFDVTSSKGGDKIFRANKRFDSKSGLEELRSISTGNLEYNFLTTEESCQQEESKGLSCDAEMEQGFDSSYWLEKEALPLLPQLASRHQVRTVCVWCTKEFYLESVNSGMQSGSVGFMCATCNAKFSGQFHLQ</sequence>
<dbReference type="GO" id="GO:0008270">
    <property type="term" value="F:zinc ion binding"/>
    <property type="evidence" value="ECO:0007669"/>
    <property type="project" value="UniProtKB-KW"/>
</dbReference>
<feature type="region of interest" description="Disordered" evidence="7">
    <location>
        <begin position="217"/>
        <end position="238"/>
    </location>
</feature>
<dbReference type="PROSITE" id="PS50982">
    <property type="entry name" value="MBD"/>
    <property type="match status" value="1"/>
</dbReference>
<feature type="compositionally biased region" description="Low complexity" evidence="7">
    <location>
        <begin position="86"/>
        <end position="96"/>
    </location>
</feature>
<evidence type="ECO:0000313" key="11">
    <source>
        <dbReference type="Proteomes" id="UP000516437"/>
    </source>
</evidence>
<organism evidence="10 11">
    <name type="scientific">Morella rubra</name>
    <name type="common">Chinese bayberry</name>
    <dbReference type="NCBI Taxonomy" id="262757"/>
    <lineage>
        <taxon>Eukaryota</taxon>
        <taxon>Viridiplantae</taxon>
        <taxon>Streptophyta</taxon>
        <taxon>Embryophyta</taxon>
        <taxon>Tracheophyta</taxon>
        <taxon>Spermatophyta</taxon>
        <taxon>Magnoliopsida</taxon>
        <taxon>eudicotyledons</taxon>
        <taxon>Gunneridae</taxon>
        <taxon>Pentapetalae</taxon>
        <taxon>rosids</taxon>
        <taxon>fabids</taxon>
        <taxon>Fagales</taxon>
        <taxon>Myricaceae</taxon>
        <taxon>Morella</taxon>
    </lineage>
</organism>
<evidence type="ECO:0000259" key="9">
    <source>
        <dbReference type="PROSITE" id="PS50982"/>
    </source>
</evidence>
<keyword evidence="4" id="KW-0804">Transcription</keyword>
<evidence type="ECO:0000256" key="1">
    <source>
        <dbReference type="ARBA" id="ARBA00004123"/>
    </source>
</evidence>
<keyword evidence="11" id="KW-1185">Reference proteome</keyword>
<dbReference type="InterPro" id="IPR001739">
    <property type="entry name" value="Methyl_CpG_DNA-bd"/>
</dbReference>
<evidence type="ECO:0000313" key="10">
    <source>
        <dbReference type="EMBL" id="KAB1199259.1"/>
    </source>
</evidence>
<dbReference type="SUPFAM" id="SSF54171">
    <property type="entry name" value="DNA-binding domain"/>
    <property type="match status" value="1"/>
</dbReference>
<dbReference type="Pfam" id="PF02178">
    <property type="entry name" value="AT_hook"/>
    <property type="match status" value="2"/>
</dbReference>
<keyword evidence="6" id="KW-0862">Zinc</keyword>
<dbReference type="InterPro" id="IPR017956">
    <property type="entry name" value="AT_hook_DNA-bd_motif"/>
</dbReference>
<dbReference type="Proteomes" id="UP000516437">
    <property type="component" value="Unassembled WGS sequence"/>
</dbReference>
<dbReference type="InterPro" id="IPR037472">
    <property type="entry name" value="MBD8"/>
</dbReference>
<dbReference type="SMART" id="SM00384">
    <property type="entry name" value="AT_hook"/>
    <property type="match status" value="2"/>
</dbReference>
<feature type="region of interest" description="Disordered" evidence="7">
    <location>
        <begin position="730"/>
        <end position="752"/>
    </location>
</feature>
<evidence type="ECO:0000259" key="8">
    <source>
        <dbReference type="PROSITE" id="PS50157"/>
    </source>
</evidence>
<dbReference type="PROSITE" id="PS00028">
    <property type="entry name" value="ZINC_FINGER_C2H2_1"/>
    <property type="match status" value="1"/>
</dbReference>
<keyword evidence="6" id="KW-0479">Metal-binding</keyword>
<dbReference type="OrthoDB" id="1675150at2759"/>
<dbReference type="InterPro" id="IPR013087">
    <property type="entry name" value="Znf_C2H2_type"/>
</dbReference>
<dbReference type="GO" id="GO:0003677">
    <property type="term" value="F:DNA binding"/>
    <property type="evidence" value="ECO:0007669"/>
    <property type="project" value="UniProtKB-KW"/>
</dbReference>
<dbReference type="GO" id="GO:0005634">
    <property type="term" value="C:nucleus"/>
    <property type="evidence" value="ECO:0007669"/>
    <property type="project" value="UniProtKB-SubCell"/>
</dbReference>
<feature type="compositionally biased region" description="Polar residues" evidence="7">
    <location>
        <begin position="66"/>
        <end position="75"/>
    </location>
</feature>
<name>A0A6A1UG41_9ROSI</name>
<feature type="compositionally biased region" description="Polar residues" evidence="7">
    <location>
        <begin position="830"/>
        <end position="846"/>
    </location>
</feature>
<evidence type="ECO:0000256" key="3">
    <source>
        <dbReference type="ARBA" id="ARBA00023125"/>
    </source>
</evidence>
<dbReference type="InterPro" id="IPR016177">
    <property type="entry name" value="DNA-bd_dom_sf"/>
</dbReference>
<feature type="region of interest" description="Disordered" evidence="7">
    <location>
        <begin position="830"/>
        <end position="862"/>
    </location>
</feature>
<gene>
    <name evidence="10" type="ORF">CJ030_MR0G025555</name>
</gene>
<evidence type="ECO:0000256" key="5">
    <source>
        <dbReference type="ARBA" id="ARBA00023242"/>
    </source>
</evidence>
<dbReference type="PROSITE" id="PS50157">
    <property type="entry name" value="ZINC_FINGER_C2H2_2"/>
    <property type="match status" value="1"/>
</dbReference>
<dbReference type="PANTHER" id="PTHR37701">
    <property type="entry name" value="METHYL-CPG-BINDING DOMAIN-CONTAINING PROTEIN 8"/>
    <property type="match status" value="1"/>
</dbReference>